<dbReference type="GO" id="GO:0047617">
    <property type="term" value="F:fatty acyl-CoA hydrolase activity"/>
    <property type="evidence" value="ECO:0007669"/>
    <property type="project" value="TreeGrafter"/>
</dbReference>
<dbReference type="InterPro" id="IPR006684">
    <property type="entry name" value="YbgC/YbaW"/>
</dbReference>
<keyword evidence="2" id="KW-0378">Hydrolase</keyword>
<accession>A0AAW3PZK9</accession>
<dbReference type="PIRSF" id="PIRSF003230">
    <property type="entry name" value="YbgC"/>
    <property type="match status" value="1"/>
</dbReference>
<dbReference type="InterPro" id="IPR006683">
    <property type="entry name" value="Thioestr_dom"/>
</dbReference>
<sequence length="161" mass="17751">MRAMTQPTRSPEAPSGFTWPVRVYYEDTDAGGIVFYANYLKFFERARTEWLRACGVDQRRLADDTGAIFIVRNTSLDYRAPARLDDTLTIASRPGRIGRASVEFTQEAWCGDTLLVVGHIRLGCVDRHGIRPAAIPPAVLDALQRGPVIDAGQTGLSTKLA</sequence>
<dbReference type="NCBIfam" id="TIGR00051">
    <property type="entry name" value="YbgC/FadM family acyl-CoA thioesterase"/>
    <property type="match status" value="1"/>
</dbReference>
<evidence type="ECO:0000259" key="3">
    <source>
        <dbReference type="Pfam" id="PF03061"/>
    </source>
</evidence>
<dbReference type="AlphaFoldDB" id="A0AAW3PZK9"/>
<dbReference type="InterPro" id="IPR050563">
    <property type="entry name" value="4-hydroxybenzoyl-CoA_TE"/>
</dbReference>
<reference evidence="4 5" key="1">
    <citation type="submission" date="2015-11" db="EMBL/GenBank/DDBJ databases">
        <authorList>
            <person name="Sahl J."/>
            <person name="Wagner D."/>
            <person name="Keim P."/>
        </authorList>
    </citation>
    <scope>NUCLEOTIDE SEQUENCE [LARGE SCALE GENOMIC DNA]</scope>
    <source>
        <strain evidence="4 5">AZ-4-2-10-S1-D7</strain>
    </source>
</reference>
<dbReference type="EMBL" id="LNJP01000001">
    <property type="protein sequence ID" value="KWZ34438.1"/>
    <property type="molecule type" value="Genomic_DNA"/>
</dbReference>
<name>A0AAW3PZK9_9BURK</name>
<dbReference type="FunFam" id="3.10.129.10:FF:000004">
    <property type="entry name" value="Tol-pal system-associated acyl-CoA thioesterase"/>
    <property type="match status" value="1"/>
</dbReference>
<dbReference type="NCBIfam" id="TIGR02799">
    <property type="entry name" value="thio_ybgC"/>
    <property type="match status" value="1"/>
</dbReference>
<proteinExistence type="inferred from homology"/>
<dbReference type="PANTHER" id="PTHR31793">
    <property type="entry name" value="4-HYDROXYBENZOYL-COA THIOESTERASE FAMILY MEMBER"/>
    <property type="match status" value="1"/>
</dbReference>
<dbReference type="CDD" id="cd00586">
    <property type="entry name" value="4HBT"/>
    <property type="match status" value="1"/>
</dbReference>
<protein>
    <submittedName>
        <fullName evidence="4">4-hydroxybenzoyl-CoA thioesterase</fullName>
    </submittedName>
</protein>
<evidence type="ECO:0000256" key="2">
    <source>
        <dbReference type="ARBA" id="ARBA00022801"/>
    </source>
</evidence>
<dbReference type="PANTHER" id="PTHR31793:SF37">
    <property type="entry name" value="ACYL-COA THIOESTER HYDROLASE YBGC"/>
    <property type="match status" value="1"/>
</dbReference>
<evidence type="ECO:0000256" key="1">
    <source>
        <dbReference type="ARBA" id="ARBA00005953"/>
    </source>
</evidence>
<dbReference type="RefSeq" id="WP_059642101.1">
    <property type="nucleotide sequence ID" value="NZ_CM003768.1"/>
</dbReference>
<dbReference type="Proteomes" id="UP000070434">
    <property type="component" value="Chromosome 1"/>
</dbReference>
<feature type="domain" description="Thioesterase" evidence="3">
    <location>
        <begin position="31"/>
        <end position="115"/>
    </location>
</feature>
<gene>
    <name evidence="4" type="ORF">WS64_02210</name>
</gene>
<comment type="similarity">
    <text evidence="1">Belongs to the 4-hydroxybenzoyl-CoA thioesterase family.</text>
</comment>
<evidence type="ECO:0000313" key="5">
    <source>
        <dbReference type="Proteomes" id="UP000070434"/>
    </source>
</evidence>
<dbReference type="Pfam" id="PF03061">
    <property type="entry name" value="4HBT"/>
    <property type="match status" value="1"/>
</dbReference>
<dbReference type="Gene3D" id="3.10.129.10">
    <property type="entry name" value="Hotdog Thioesterase"/>
    <property type="match status" value="1"/>
</dbReference>
<organism evidence="4 5">
    <name type="scientific">Burkholderia anthina</name>
    <dbReference type="NCBI Taxonomy" id="179879"/>
    <lineage>
        <taxon>Bacteria</taxon>
        <taxon>Pseudomonadati</taxon>
        <taxon>Pseudomonadota</taxon>
        <taxon>Betaproteobacteria</taxon>
        <taxon>Burkholderiales</taxon>
        <taxon>Burkholderiaceae</taxon>
        <taxon>Burkholderia</taxon>
        <taxon>Burkholderia cepacia complex</taxon>
    </lineage>
</organism>
<dbReference type="InterPro" id="IPR014166">
    <property type="entry name" value="Tol-Pal_acyl-CoA_thioesterase"/>
</dbReference>
<dbReference type="SUPFAM" id="SSF54637">
    <property type="entry name" value="Thioesterase/thiol ester dehydrase-isomerase"/>
    <property type="match status" value="1"/>
</dbReference>
<evidence type="ECO:0000313" key="4">
    <source>
        <dbReference type="EMBL" id="KWZ34438.1"/>
    </source>
</evidence>
<comment type="caution">
    <text evidence="4">The sequence shown here is derived from an EMBL/GenBank/DDBJ whole genome shotgun (WGS) entry which is preliminary data.</text>
</comment>
<dbReference type="InterPro" id="IPR029069">
    <property type="entry name" value="HotDog_dom_sf"/>
</dbReference>